<organism evidence="3 4">
    <name type="scientific">Actinomadura madurae</name>
    <dbReference type="NCBI Taxonomy" id="1993"/>
    <lineage>
        <taxon>Bacteria</taxon>
        <taxon>Bacillati</taxon>
        <taxon>Actinomycetota</taxon>
        <taxon>Actinomycetes</taxon>
        <taxon>Streptosporangiales</taxon>
        <taxon>Thermomonosporaceae</taxon>
        <taxon>Actinomadura</taxon>
    </lineage>
</organism>
<evidence type="ECO:0000313" key="4">
    <source>
        <dbReference type="Proteomes" id="UP000183413"/>
    </source>
</evidence>
<feature type="domain" description="ATPase AAA-type core" evidence="2">
    <location>
        <begin position="38"/>
        <end position="108"/>
    </location>
</feature>
<proteinExistence type="predicted"/>
<protein>
    <submittedName>
        <fullName evidence="3">AAA domain-containing protein, putative AbiEii toxin, Type IV TA system</fullName>
    </submittedName>
</protein>
<evidence type="ECO:0000259" key="1">
    <source>
        <dbReference type="Pfam" id="PF12476"/>
    </source>
</evidence>
<reference evidence="3 4" key="1">
    <citation type="submission" date="2016-10" db="EMBL/GenBank/DDBJ databases">
        <authorList>
            <person name="de Groot N.N."/>
        </authorList>
    </citation>
    <scope>NUCLEOTIDE SEQUENCE [LARGE SCALE GENOMIC DNA]</scope>
    <source>
        <strain evidence="3 4">DSM 43067</strain>
    </source>
</reference>
<dbReference type="STRING" id="1993.SAMN04489713_104314"/>
<dbReference type="Pfam" id="PF12476">
    <property type="entry name" value="DUF3696"/>
    <property type="match status" value="1"/>
</dbReference>
<dbReference type="Proteomes" id="UP000183413">
    <property type="component" value="Unassembled WGS sequence"/>
</dbReference>
<dbReference type="InParanoid" id="A0A1I5EW02"/>
<dbReference type="EMBL" id="FOVH01000004">
    <property type="protein sequence ID" value="SFO15708.1"/>
    <property type="molecule type" value="Genomic_DNA"/>
</dbReference>
<evidence type="ECO:0000313" key="3">
    <source>
        <dbReference type="EMBL" id="SFO15708.1"/>
    </source>
</evidence>
<dbReference type="PANTHER" id="PTHR43581:SF2">
    <property type="entry name" value="EXCINUCLEASE ATPASE SUBUNIT"/>
    <property type="match status" value="1"/>
</dbReference>
<dbReference type="GO" id="GO:0005524">
    <property type="term" value="F:ATP binding"/>
    <property type="evidence" value="ECO:0007669"/>
    <property type="project" value="InterPro"/>
</dbReference>
<gene>
    <name evidence="3" type="ORF">SAMN04489713_104314</name>
</gene>
<evidence type="ECO:0000259" key="2">
    <source>
        <dbReference type="Pfam" id="PF13304"/>
    </source>
</evidence>
<sequence>MGEICPGVKLSTEAIERTDLVRLGFEFNRPGQPTSNSRRPTNVGFGLTYVLPVVVACLTARPGALLLIENPEAHVHPQGQSALAGLTCAAAAAGAQVIVETHSDHILNGVRLAVKRQRIPADDVRLLYFHRQDDGIIDIVNPTIGPDGMLSDWPQGFFDEWDRSLDQLLD</sequence>
<keyword evidence="4" id="KW-1185">Reference proteome</keyword>
<dbReference type="InterPro" id="IPR003959">
    <property type="entry name" value="ATPase_AAA_core"/>
</dbReference>
<feature type="domain" description="DUF3696" evidence="1">
    <location>
        <begin position="119"/>
        <end position="168"/>
    </location>
</feature>
<name>A0A1I5EW02_9ACTN</name>
<dbReference type="InterPro" id="IPR051396">
    <property type="entry name" value="Bact_Antivir_Def_Nuclease"/>
</dbReference>
<dbReference type="GO" id="GO:0016887">
    <property type="term" value="F:ATP hydrolysis activity"/>
    <property type="evidence" value="ECO:0007669"/>
    <property type="project" value="InterPro"/>
</dbReference>
<dbReference type="PANTHER" id="PTHR43581">
    <property type="entry name" value="ATP/GTP PHOSPHATASE"/>
    <property type="match status" value="1"/>
</dbReference>
<dbReference type="Pfam" id="PF13304">
    <property type="entry name" value="AAA_21"/>
    <property type="match status" value="1"/>
</dbReference>
<accession>A0A1I5EW02</accession>
<dbReference type="AlphaFoldDB" id="A0A1I5EW02"/>
<dbReference type="InterPro" id="IPR022532">
    <property type="entry name" value="DUF3696"/>
</dbReference>